<dbReference type="GO" id="GO:0051082">
    <property type="term" value="F:unfolded protein binding"/>
    <property type="evidence" value="ECO:0007669"/>
    <property type="project" value="TreeGrafter"/>
</dbReference>
<dbReference type="Gene3D" id="3.90.20.20">
    <property type="match status" value="1"/>
</dbReference>
<keyword evidence="6 10" id="KW-0143">Chaperone</keyword>
<keyword evidence="15" id="KW-1185">Reference proteome</keyword>
<evidence type="ECO:0000313" key="14">
    <source>
        <dbReference type="EMBL" id="EAV46955.1"/>
    </source>
</evidence>
<keyword evidence="5 10" id="KW-0346">Stress response</keyword>
<evidence type="ECO:0000313" key="15">
    <source>
        <dbReference type="Proteomes" id="UP000054262"/>
    </source>
</evidence>
<evidence type="ECO:0000256" key="10">
    <source>
        <dbReference type="HAMAP-Rule" id="MF_01151"/>
    </source>
</evidence>
<dbReference type="PROSITE" id="PS01071">
    <property type="entry name" value="GRPE"/>
    <property type="match status" value="1"/>
</dbReference>
<dbReference type="InterPro" id="IPR009012">
    <property type="entry name" value="GrpE_head"/>
</dbReference>
<reference evidence="14 15" key="1">
    <citation type="submission" date="2006-11" db="EMBL/GenBank/DDBJ databases">
        <authorList>
            <person name="Giovannoni S."/>
            <person name="Vergin K."/>
            <person name="Ferriera S."/>
            <person name="Johnson J."/>
            <person name="Kravitz S."/>
            <person name="Beeson K."/>
            <person name="Sutton G."/>
            <person name="Rogers Y.-H."/>
            <person name="Friedman R."/>
            <person name="Frazier M."/>
            <person name="Venter J.C."/>
        </authorList>
    </citation>
    <scope>NUCLEOTIDE SEQUENCE [LARGE SCALE GENOMIC DNA]</scope>
    <source>
        <strain evidence="14 15">HTCC2181</strain>
    </source>
</reference>
<evidence type="ECO:0000256" key="1">
    <source>
        <dbReference type="ARBA" id="ARBA00004496"/>
    </source>
</evidence>
<evidence type="ECO:0000256" key="12">
    <source>
        <dbReference type="RuleBase" id="RU004478"/>
    </source>
</evidence>
<dbReference type="PANTHER" id="PTHR21237">
    <property type="entry name" value="GRPE PROTEIN"/>
    <property type="match status" value="1"/>
</dbReference>
<dbReference type="EMBL" id="AAUX01000001">
    <property type="protein sequence ID" value="EAV46955.1"/>
    <property type="molecule type" value="Genomic_DNA"/>
</dbReference>
<evidence type="ECO:0000256" key="2">
    <source>
        <dbReference type="ARBA" id="ARBA00009054"/>
    </source>
</evidence>
<evidence type="ECO:0000256" key="4">
    <source>
        <dbReference type="ARBA" id="ARBA00022490"/>
    </source>
</evidence>
<comment type="similarity">
    <text evidence="2 10 12">Belongs to the GrpE family.</text>
</comment>
<evidence type="ECO:0000256" key="9">
    <source>
        <dbReference type="ARBA" id="ARBA00076414"/>
    </source>
</evidence>
<organism evidence="14 15">
    <name type="scientific">Methylophilales bacterium HTCC2181</name>
    <dbReference type="NCBI Taxonomy" id="383631"/>
    <lineage>
        <taxon>Bacteria</taxon>
        <taxon>Pseudomonadati</taxon>
        <taxon>Pseudomonadota</taxon>
        <taxon>Betaproteobacteria</taxon>
        <taxon>Nitrosomonadales</taxon>
        <taxon>OM43 clade</taxon>
    </lineage>
</organism>
<dbReference type="SUPFAM" id="SSF58014">
    <property type="entry name" value="Coiled-coil domain of nucleotide exchange factor GrpE"/>
    <property type="match status" value="1"/>
</dbReference>
<evidence type="ECO:0000256" key="8">
    <source>
        <dbReference type="ARBA" id="ARBA00072274"/>
    </source>
</evidence>
<accession>A0P5Z5</accession>
<dbReference type="HAMAP" id="MF_01151">
    <property type="entry name" value="GrpE"/>
    <property type="match status" value="1"/>
</dbReference>
<dbReference type="CDD" id="cd00446">
    <property type="entry name" value="GrpE"/>
    <property type="match status" value="1"/>
</dbReference>
<evidence type="ECO:0000256" key="5">
    <source>
        <dbReference type="ARBA" id="ARBA00023016"/>
    </source>
</evidence>
<dbReference type="OrthoDB" id="9789811at2"/>
<dbReference type="GO" id="GO:0000774">
    <property type="term" value="F:adenyl-nucleotide exchange factor activity"/>
    <property type="evidence" value="ECO:0007669"/>
    <property type="project" value="InterPro"/>
</dbReference>
<evidence type="ECO:0000256" key="3">
    <source>
        <dbReference type="ARBA" id="ARBA00011738"/>
    </source>
</evidence>
<name>A0P5Z5_9PROT</name>
<keyword evidence="4 10" id="KW-0963">Cytoplasm</keyword>
<dbReference type="AlphaFoldDB" id="A0P5Z5"/>
<evidence type="ECO:0000256" key="11">
    <source>
        <dbReference type="RuleBase" id="RU000639"/>
    </source>
</evidence>
<dbReference type="Proteomes" id="UP000054262">
    <property type="component" value="Unassembled WGS sequence"/>
</dbReference>
<dbReference type="Gene3D" id="2.30.22.10">
    <property type="entry name" value="Head domain of nucleotide exchange factor GrpE"/>
    <property type="match status" value="1"/>
</dbReference>
<gene>
    <name evidence="10" type="primary">grpE</name>
    <name evidence="14" type="ORF">MB2181_02740</name>
</gene>
<dbReference type="InterPro" id="IPR000740">
    <property type="entry name" value="GrpE"/>
</dbReference>
<evidence type="ECO:0000256" key="13">
    <source>
        <dbReference type="SAM" id="Coils"/>
    </source>
</evidence>
<comment type="subcellular location">
    <subcellularLocation>
        <location evidence="1 10">Cytoplasm</location>
    </subcellularLocation>
</comment>
<dbReference type="Pfam" id="PF01025">
    <property type="entry name" value="GrpE"/>
    <property type="match status" value="1"/>
</dbReference>
<evidence type="ECO:0000256" key="6">
    <source>
        <dbReference type="ARBA" id="ARBA00023186"/>
    </source>
</evidence>
<dbReference type="NCBIfam" id="NF010738">
    <property type="entry name" value="PRK14140.1"/>
    <property type="match status" value="1"/>
</dbReference>
<dbReference type="NCBIfam" id="NF010737">
    <property type="entry name" value="PRK14139.1"/>
    <property type="match status" value="1"/>
</dbReference>
<comment type="caution">
    <text evidence="14">The sequence shown here is derived from an EMBL/GenBank/DDBJ whole genome shotgun (WGS) entry which is preliminary data.</text>
</comment>
<dbReference type="SUPFAM" id="SSF51064">
    <property type="entry name" value="Head domain of nucleotide exchange factor GrpE"/>
    <property type="match status" value="1"/>
</dbReference>
<feature type="coiled-coil region" evidence="13">
    <location>
        <begin position="14"/>
        <end position="41"/>
    </location>
</feature>
<proteinExistence type="inferred from homology"/>
<keyword evidence="13" id="KW-0175">Coiled coil</keyword>
<dbReference type="NCBIfam" id="NF010748">
    <property type="entry name" value="PRK14150.1"/>
    <property type="match status" value="1"/>
</dbReference>
<dbReference type="GO" id="GO:0006457">
    <property type="term" value="P:protein folding"/>
    <property type="evidence" value="ECO:0007669"/>
    <property type="project" value="InterPro"/>
</dbReference>
<comment type="function">
    <text evidence="7 10 11">Participates actively in the response to hyperosmotic and heat shock by preventing the aggregation of stress-denatured proteins, in association with DnaK and GrpE. It is the nucleotide exchange factor for DnaK and may function as a thermosensor. Unfolded proteins bind initially to DnaJ; upon interaction with the DnaJ-bound protein, DnaK hydrolyzes its bound ATP, resulting in the formation of a stable complex. GrpE releases ADP from DnaK; ATP binding to DnaK triggers the release of the substrate protein, thus completing the reaction cycle. Several rounds of ATP-dependent interactions between DnaJ, DnaK and GrpE are required for fully efficient folding.</text>
</comment>
<dbReference type="PRINTS" id="PR00773">
    <property type="entry name" value="GRPEPROTEIN"/>
</dbReference>
<dbReference type="GO" id="GO:0042803">
    <property type="term" value="F:protein homodimerization activity"/>
    <property type="evidence" value="ECO:0007669"/>
    <property type="project" value="InterPro"/>
</dbReference>
<dbReference type="GO" id="GO:0005829">
    <property type="term" value="C:cytosol"/>
    <property type="evidence" value="ECO:0007669"/>
    <property type="project" value="TreeGrafter"/>
</dbReference>
<comment type="subunit">
    <text evidence="3 10">Homodimer.</text>
</comment>
<protein>
    <recommendedName>
        <fullName evidence="8 10">Protein GrpE</fullName>
    </recommendedName>
    <alternativeName>
        <fullName evidence="9 10">HSP-70 cofactor</fullName>
    </alternativeName>
</protein>
<sequence>MAKKETKSSTKKIASEESEKILKLEEQVAALEAEVLYSKAEAQNVRKRSLEDIDKARKFAVEKFSQEILLVKDSLDAALAIDKGSVESYKDGVDLTSKQLLNIFAKFNIQEINPLGEIFDPNFHQAMTMVESEEEPNKILTVMQKGYVLNDRVLRPALVTVSKTK</sequence>
<evidence type="ECO:0000256" key="7">
    <source>
        <dbReference type="ARBA" id="ARBA00053401"/>
    </source>
</evidence>
<dbReference type="FunFam" id="2.30.22.10:FF:000001">
    <property type="entry name" value="Protein GrpE"/>
    <property type="match status" value="1"/>
</dbReference>
<dbReference type="PANTHER" id="PTHR21237:SF23">
    <property type="entry name" value="GRPE PROTEIN HOMOLOG, MITOCHONDRIAL"/>
    <property type="match status" value="1"/>
</dbReference>
<dbReference type="InterPro" id="IPR013805">
    <property type="entry name" value="GrpE_CC"/>
</dbReference>
<dbReference type="GO" id="GO:0051087">
    <property type="term" value="F:protein-folding chaperone binding"/>
    <property type="evidence" value="ECO:0007669"/>
    <property type="project" value="InterPro"/>
</dbReference>